<proteinExistence type="inferred from homology"/>
<evidence type="ECO:0000256" key="1">
    <source>
        <dbReference type="ARBA" id="ARBA00005854"/>
    </source>
</evidence>
<dbReference type="AlphaFoldDB" id="A0A2W5N5Z8"/>
<dbReference type="GO" id="GO:0016616">
    <property type="term" value="F:oxidoreductase activity, acting on the CH-OH group of donors, NAD or NADP as acceptor"/>
    <property type="evidence" value="ECO:0007669"/>
    <property type="project" value="UniProtKB-ARBA"/>
</dbReference>
<dbReference type="SUPFAM" id="SSF51735">
    <property type="entry name" value="NAD(P)-binding Rossmann-fold domains"/>
    <property type="match status" value="1"/>
</dbReference>
<dbReference type="GO" id="GO:0051287">
    <property type="term" value="F:NAD binding"/>
    <property type="evidence" value="ECO:0007669"/>
    <property type="project" value="InterPro"/>
</dbReference>
<keyword evidence="5" id="KW-0670">Pyruvate</keyword>
<keyword evidence="3" id="KW-0520">NAD</keyword>
<evidence type="ECO:0000256" key="2">
    <source>
        <dbReference type="ARBA" id="ARBA00023002"/>
    </source>
</evidence>
<evidence type="ECO:0000259" key="4">
    <source>
        <dbReference type="Pfam" id="PF02826"/>
    </source>
</evidence>
<protein>
    <submittedName>
        <fullName evidence="5">Glyoxylate/hydroxypyruvate reductase A</fullName>
    </submittedName>
</protein>
<dbReference type="Pfam" id="PF02826">
    <property type="entry name" value="2-Hacid_dh_C"/>
    <property type="match status" value="1"/>
</dbReference>
<keyword evidence="2" id="KW-0560">Oxidoreductase</keyword>
<dbReference type="InterPro" id="IPR006140">
    <property type="entry name" value="D-isomer_DH_NAD-bd"/>
</dbReference>
<sequence length="317" mass="33980">MPIQVLISAPAETVADYEPHLVRAFAEEDLDVALSAASDPASSVDPAAVEYIVYHPRGPVTDYGAFPNLRAVLSLWAGVESALANPTLTAPICRMVDPSLTQGMIEYVMGHALRYHLGMDAHIAGQDGVWRNEIVPPLARHRRVGVLGLGALGAEVAQALADFGFDVEGWSRRPRDPGRIVTHHGEDGLEALLARSEILVTLLPNTPATENLLNRRTLALLPIGALLINAGRGGVVNDQALVAALDEGPLGHATLDVFRVEPLPPGHPFWAHPKITVTPHVAAETRPDTAAETIALNIRRDQDGEALLYTVDRGHGY</sequence>
<dbReference type="PANTHER" id="PTHR43333:SF1">
    <property type="entry name" value="D-ISOMER SPECIFIC 2-HYDROXYACID DEHYDROGENASE NAD-BINDING DOMAIN-CONTAINING PROTEIN"/>
    <property type="match status" value="1"/>
</dbReference>
<comment type="caution">
    <text evidence="5">The sequence shown here is derived from an EMBL/GenBank/DDBJ whole genome shotgun (WGS) entry which is preliminary data.</text>
</comment>
<reference evidence="5 6" key="1">
    <citation type="submission" date="2017-08" db="EMBL/GenBank/DDBJ databases">
        <title>Infants hospitalized years apart are colonized by the same room-sourced microbial strains.</title>
        <authorList>
            <person name="Brooks B."/>
            <person name="Olm M.R."/>
            <person name="Firek B.A."/>
            <person name="Baker R."/>
            <person name="Thomas B.C."/>
            <person name="Morowitz M.J."/>
            <person name="Banfield J.F."/>
        </authorList>
    </citation>
    <scope>NUCLEOTIDE SEQUENCE [LARGE SCALE GENOMIC DNA]</scope>
    <source>
        <strain evidence="5">S2_005_002_R2_34</strain>
    </source>
</reference>
<dbReference type="EMBL" id="QFPW01000011">
    <property type="protein sequence ID" value="PZQ48564.1"/>
    <property type="molecule type" value="Genomic_DNA"/>
</dbReference>
<dbReference type="InterPro" id="IPR029753">
    <property type="entry name" value="D-isomer_DH_CS"/>
</dbReference>
<organism evidence="5 6">
    <name type="scientific">Rhodovulum sulfidophilum</name>
    <name type="common">Rhodobacter sulfidophilus</name>
    <dbReference type="NCBI Taxonomy" id="35806"/>
    <lineage>
        <taxon>Bacteria</taxon>
        <taxon>Pseudomonadati</taxon>
        <taxon>Pseudomonadota</taxon>
        <taxon>Alphaproteobacteria</taxon>
        <taxon>Rhodobacterales</taxon>
        <taxon>Paracoccaceae</taxon>
        <taxon>Rhodovulum</taxon>
    </lineage>
</organism>
<accession>A0A2W5N5Z8</accession>
<name>A0A2W5N5Z8_RHOSU</name>
<dbReference type="PROSITE" id="PS00671">
    <property type="entry name" value="D_2_HYDROXYACID_DH_3"/>
    <property type="match status" value="1"/>
</dbReference>
<dbReference type="PROSITE" id="PS00065">
    <property type="entry name" value="D_2_HYDROXYACID_DH_1"/>
    <property type="match status" value="1"/>
</dbReference>
<dbReference type="Gene3D" id="3.40.50.720">
    <property type="entry name" value="NAD(P)-binding Rossmann-like Domain"/>
    <property type="match status" value="2"/>
</dbReference>
<evidence type="ECO:0000313" key="5">
    <source>
        <dbReference type="EMBL" id="PZQ48564.1"/>
    </source>
</evidence>
<feature type="domain" description="D-isomer specific 2-hydroxyacid dehydrogenase NAD-binding" evidence="4">
    <location>
        <begin position="124"/>
        <end position="282"/>
    </location>
</feature>
<dbReference type="InterPro" id="IPR029752">
    <property type="entry name" value="D-isomer_DH_CS1"/>
</dbReference>
<dbReference type="CDD" id="cd12164">
    <property type="entry name" value="GDH_like_2"/>
    <property type="match status" value="1"/>
</dbReference>
<evidence type="ECO:0000256" key="3">
    <source>
        <dbReference type="ARBA" id="ARBA00023027"/>
    </source>
</evidence>
<dbReference type="InterPro" id="IPR036291">
    <property type="entry name" value="NAD(P)-bd_dom_sf"/>
</dbReference>
<dbReference type="PANTHER" id="PTHR43333">
    <property type="entry name" value="2-HACID_DH_C DOMAIN-CONTAINING PROTEIN"/>
    <property type="match status" value="1"/>
</dbReference>
<comment type="similarity">
    <text evidence="1">Belongs to the D-isomer specific 2-hydroxyacid dehydrogenase family.</text>
</comment>
<gene>
    <name evidence="5" type="ORF">DI556_13975</name>
</gene>
<dbReference type="Proteomes" id="UP000249185">
    <property type="component" value="Unassembled WGS sequence"/>
</dbReference>
<evidence type="ECO:0000313" key="6">
    <source>
        <dbReference type="Proteomes" id="UP000249185"/>
    </source>
</evidence>